<organism evidence="1 2">
    <name type="scientific">Spirosoma agri</name>
    <dbReference type="NCBI Taxonomy" id="1987381"/>
    <lineage>
        <taxon>Bacteria</taxon>
        <taxon>Pseudomonadati</taxon>
        <taxon>Bacteroidota</taxon>
        <taxon>Cytophagia</taxon>
        <taxon>Cytophagales</taxon>
        <taxon>Cytophagaceae</taxon>
        <taxon>Spirosoma</taxon>
    </lineage>
</organism>
<sequence>MTGYELTKVFWMISDENEAMQLKCTGNHLALYTWICELRNQVQTYSPNRELMDLPTKYTMDRSFIGSDKTLKNCIDDLAEWGIIEIISRSQGSVTKIKLAIAYLRKMYGSDAEDERMSNGSATDEVRTTKTVKTIQTNKTKKTNKGVVDFSFPSFATDAFKLVWSQLIGQPKWKGKSAEALQKSLDKLAKYDEAFCVQQMNEAIENNWQGVVFPKRGTLPSTDELWLEWQATLTGQKQVKQSTTKRPTAPGQTR</sequence>
<dbReference type="Proteomes" id="UP000477386">
    <property type="component" value="Unassembled WGS sequence"/>
</dbReference>
<accession>A0A6M0IJD2</accession>
<keyword evidence="2" id="KW-1185">Reference proteome</keyword>
<comment type="caution">
    <text evidence="1">The sequence shown here is derived from an EMBL/GenBank/DDBJ whole genome shotgun (WGS) entry which is preliminary data.</text>
</comment>
<protein>
    <submittedName>
        <fullName evidence="1">Uncharacterized protein</fullName>
    </submittedName>
</protein>
<evidence type="ECO:0000313" key="2">
    <source>
        <dbReference type="Proteomes" id="UP000477386"/>
    </source>
</evidence>
<proteinExistence type="predicted"/>
<dbReference type="AlphaFoldDB" id="A0A6M0IJD2"/>
<evidence type="ECO:0000313" key="1">
    <source>
        <dbReference type="EMBL" id="NEU67932.1"/>
    </source>
</evidence>
<dbReference type="EMBL" id="JAAGNZ010000001">
    <property type="protein sequence ID" value="NEU67932.1"/>
    <property type="molecule type" value="Genomic_DNA"/>
</dbReference>
<name>A0A6M0IJD2_9BACT</name>
<gene>
    <name evidence="1" type="ORF">GK091_13660</name>
</gene>
<reference evidence="1 2" key="1">
    <citation type="submission" date="2020-02" db="EMBL/GenBank/DDBJ databases">
        <title>Draft genome sequence of two Spirosoma agri KCTC 52727 and Spirosoma terrae KCTC 52035.</title>
        <authorList>
            <person name="Rojas J."/>
            <person name="Ambika Manirajan B."/>
            <person name="Ratering S."/>
            <person name="Suarez C."/>
            <person name="Schnell S."/>
        </authorList>
    </citation>
    <scope>NUCLEOTIDE SEQUENCE [LARGE SCALE GENOMIC DNA]</scope>
    <source>
        <strain evidence="1 2">KCTC 52727</strain>
    </source>
</reference>
<dbReference type="RefSeq" id="WP_164038887.1">
    <property type="nucleotide sequence ID" value="NZ_JAAGNZ010000001.1"/>
</dbReference>